<dbReference type="SMR" id="A0A314KKN0"/>
<comment type="caution">
    <text evidence="3">The sequence shown here is derived from an EMBL/GenBank/DDBJ whole genome shotgun (WGS) entry which is preliminary data.</text>
</comment>
<accession>A0A314KKN0</accession>
<feature type="compositionally biased region" description="Basic and acidic residues" evidence="2">
    <location>
        <begin position="152"/>
        <end position="169"/>
    </location>
</feature>
<dbReference type="Gramene" id="OIT29800">
    <property type="protein sequence ID" value="OIT29800"/>
    <property type="gene ID" value="A4A49_27864"/>
</dbReference>
<dbReference type="AlphaFoldDB" id="A0A314KKN0"/>
<feature type="compositionally biased region" description="Basic and acidic residues" evidence="2">
    <location>
        <begin position="1"/>
        <end position="10"/>
    </location>
</feature>
<name>A0A314KKN0_NICAT</name>
<feature type="compositionally biased region" description="Polar residues" evidence="2">
    <location>
        <begin position="106"/>
        <end position="132"/>
    </location>
</feature>
<protein>
    <submittedName>
        <fullName evidence="3">Uncharacterized protein</fullName>
    </submittedName>
</protein>
<gene>
    <name evidence="3" type="ORF">A4A49_27864</name>
</gene>
<feature type="compositionally biased region" description="Polar residues" evidence="2">
    <location>
        <begin position="302"/>
        <end position="318"/>
    </location>
</feature>
<proteinExistence type="predicted"/>
<keyword evidence="4" id="KW-1185">Reference proteome</keyword>
<feature type="compositionally biased region" description="Polar residues" evidence="2">
    <location>
        <begin position="140"/>
        <end position="149"/>
    </location>
</feature>
<evidence type="ECO:0000256" key="2">
    <source>
        <dbReference type="SAM" id="MobiDB-lite"/>
    </source>
</evidence>
<sequence>MAGAGSKRDGQSSGKGGKSNKRKSIAIERQPVQLPPLIPSRPLLSHNGPLHVNEPSLPQPSREVNRSQPHITGSIPPIILPRPRLSPTGPLHINDTSLPHPILEVGQSQPHNTTSQPQSNESQPVNQETEQMMSPPANMTPATSFSTVGNGDDEHRMCIKPEADGKKQELLASQSASTNQVDDTNSASQLSEMDIWVQFVGGKKKGRVAGLGSLGRSVKALKHSTSTLPGEIDEMIKSQVHASNANLYAQLQEERRKNKKMRKELDLLKKYVNFNASSSNELSSQEDNQEFEDGSDNDSDNVNESGSNPGNVNESDYN</sequence>
<keyword evidence="1" id="KW-0175">Coiled coil</keyword>
<dbReference type="Proteomes" id="UP000187609">
    <property type="component" value="Unassembled WGS sequence"/>
</dbReference>
<organism evidence="3 4">
    <name type="scientific">Nicotiana attenuata</name>
    <name type="common">Coyote tobacco</name>
    <dbReference type="NCBI Taxonomy" id="49451"/>
    <lineage>
        <taxon>Eukaryota</taxon>
        <taxon>Viridiplantae</taxon>
        <taxon>Streptophyta</taxon>
        <taxon>Embryophyta</taxon>
        <taxon>Tracheophyta</taxon>
        <taxon>Spermatophyta</taxon>
        <taxon>Magnoliopsida</taxon>
        <taxon>eudicotyledons</taxon>
        <taxon>Gunneridae</taxon>
        <taxon>Pentapetalae</taxon>
        <taxon>asterids</taxon>
        <taxon>lamiids</taxon>
        <taxon>Solanales</taxon>
        <taxon>Solanaceae</taxon>
        <taxon>Nicotianoideae</taxon>
        <taxon>Nicotianeae</taxon>
        <taxon>Nicotiana</taxon>
    </lineage>
</organism>
<evidence type="ECO:0000313" key="4">
    <source>
        <dbReference type="Proteomes" id="UP000187609"/>
    </source>
</evidence>
<evidence type="ECO:0000313" key="3">
    <source>
        <dbReference type="EMBL" id="OIT29800.1"/>
    </source>
</evidence>
<feature type="coiled-coil region" evidence="1">
    <location>
        <begin position="244"/>
        <end position="271"/>
    </location>
</feature>
<feature type="region of interest" description="Disordered" evidence="2">
    <location>
        <begin position="1"/>
        <end position="186"/>
    </location>
</feature>
<feature type="compositionally biased region" description="Low complexity" evidence="2">
    <location>
        <begin position="74"/>
        <end position="87"/>
    </location>
</feature>
<dbReference type="EMBL" id="MJEQ01001684">
    <property type="protein sequence ID" value="OIT29800.1"/>
    <property type="molecule type" value="Genomic_DNA"/>
</dbReference>
<feature type="region of interest" description="Disordered" evidence="2">
    <location>
        <begin position="276"/>
        <end position="318"/>
    </location>
</feature>
<feature type="compositionally biased region" description="Polar residues" evidence="2">
    <location>
        <begin position="171"/>
        <end position="186"/>
    </location>
</feature>
<feature type="compositionally biased region" description="Acidic residues" evidence="2">
    <location>
        <begin position="287"/>
        <end position="301"/>
    </location>
</feature>
<reference evidence="3" key="1">
    <citation type="submission" date="2016-11" db="EMBL/GenBank/DDBJ databases">
        <title>The genome of Nicotiana attenuata.</title>
        <authorList>
            <person name="Xu S."/>
            <person name="Brockmoeller T."/>
            <person name="Gaquerel E."/>
            <person name="Navarro A."/>
            <person name="Kuhl H."/>
            <person name="Gase K."/>
            <person name="Ling Z."/>
            <person name="Zhou W."/>
            <person name="Kreitzer C."/>
            <person name="Stanke M."/>
            <person name="Tang H."/>
            <person name="Lyons E."/>
            <person name="Pandey P."/>
            <person name="Pandey S.P."/>
            <person name="Timmermann B."/>
            <person name="Baldwin I.T."/>
        </authorList>
    </citation>
    <scope>NUCLEOTIDE SEQUENCE [LARGE SCALE GENOMIC DNA]</scope>
    <source>
        <strain evidence="3">UT</strain>
    </source>
</reference>
<feature type="compositionally biased region" description="Polar residues" evidence="2">
    <location>
        <begin position="276"/>
        <end position="286"/>
    </location>
</feature>
<evidence type="ECO:0000256" key="1">
    <source>
        <dbReference type="SAM" id="Coils"/>
    </source>
</evidence>
<dbReference type="STRING" id="49451.A0A314KKN0"/>